<keyword evidence="8" id="KW-0130">Cell adhesion</keyword>
<dbReference type="GO" id="GO:0038023">
    <property type="term" value="F:signaling receptor activity"/>
    <property type="evidence" value="ECO:0007669"/>
    <property type="project" value="Ensembl"/>
</dbReference>
<dbReference type="InterPro" id="IPR042842">
    <property type="entry name" value="CD226"/>
</dbReference>
<name>K7F5U1_PELSI</name>
<protein>
    <submittedName>
        <fullName evidence="16">CD226 molecule</fullName>
    </submittedName>
</protein>
<dbReference type="GO" id="GO:0060369">
    <property type="term" value="P:positive regulation of Fc receptor mediated stimulatory signaling pathway"/>
    <property type="evidence" value="ECO:0007669"/>
    <property type="project" value="Ensembl"/>
</dbReference>
<comment type="similarity">
    <text evidence="3">Belongs to the nectin family.</text>
</comment>
<keyword evidence="10" id="KW-1133">Transmembrane helix</keyword>
<evidence type="ECO:0000256" key="5">
    <source>
        <dbReference type="ARBA" id="ARBA00022692"/>
    </source>
</evidence>
<feature type="chain" id="PRO_5003901392" evidence="14">
    <location>
        <begin position="21"/>
        <end position="260"/>
    </location>
</feature>
<proteinExistence type="inferred from homology"/>
<evidence type="ECO:0000256" key="1">
    <source>
        <dbReference type="ARBA" id="ARBA00004251"/>
    </source>
</evidence>
<dbReference type="HOGENOM" id="CLU_069157_0_0_1"/>
<reference evidence="16" key="3">
    <citation type="submission" date="2025-08" db="UniProtKB">
        <authorList>
            <consortium name="Ensembl"/>
        </authorList>
    </citation>
    <scope>IDENTIFICATION</scope>
</reference>
<evidence type="ECO:0000256" key="14">
    <source>
        <dbReference type="SAM" id="SignalP"/>
    </source>
</evidence>
<evidence type="ECO:0000256" key="12">
    <source>
        <dbReference type="ARBA" id="ARBA00023157"/>
    </source>
</evidence>
<dbReference type="PROSITE" id="PS50835">
    <property type="entry name" value="IG_LIKE"/>
    <property type="match status" value="1"/>
</dbReference>
<feature type="signal peptide" evidence="14">
    <location>
        <begin position="1"/>
        <end position="20"/>
    </location>
</feature>
<evidence type="ECO:0000256" key="6">
    <source>
        <dbReference type="ARBA" id="ARBA00022729"/>
    </source>
</evidence>
<dbReference type="Gene3D" id="2.60.40.10">
    <property type="entry name" value="Immunoglobulins"/>
    <property type="match status" value="2"/>
</dbReference>
<sequence>MDYLARLLLILHFYETTVEGRFVDSTVKLTSNMNLECIYPKTANITQMSWVKSIATDKETIAVFHPRYGVYIQDQYKDRVRFINASSKGKSLNFIKTTEADMGFYFCSITFADGIWEKVIQVIPSDSFKVPPVPPANHVITEPGENVTLRCPFRVGGLVQQVTWERIKVDRRDTVVLCNLSEGKTYGSDYQEHAIIDCAPQKSSILVLQNVSAYDSGIYRCHYSLTNGANKTHVMSLTVTSGKLRSDGADGFTSGNSVNC</sequence>
<reference evidence="17" key="2">
    <citation type="journal article" date="2013" name="Nat. Genet.">
        <title>The draft genomes of soft-shell turtle and green sea turtle yield insights into the development and evolution of the turtle-specific body plan.</title>
        <authorList>
            <person name="Wang Z."/>
            <person name="Pascual-Anaya J."/>
            <person name="Zadissa A."/>
            <person name="Li W."/>
            <person name="Niimura Y."/>
            <person name="Huang Z."/>
            <person name="Li C."/>
            <person name="White S."/>
            <person name="Xiong Z."/>
            <person name="Fang D."/>
            <person name="Wang B."/>
            <person name="Ming Y."/>
            <person name="Chen Y."/>
            <person name="Zheng Y."/>
            <person name="Kuraku S."/>
            <person name="Pignatelli M."/>
            <person name="Herrero J."/>
            <person name="Beal K."/>
            <person name="Nozawa M."/>
            <person name="Li Q."/>
            <person name="Wang J."/>
            <person name="Zhang H."/>
            <person name="Yu L."/>
            <person name="Shigenobu S."/>
            <person name="Wang J."/>
            <person name="Liu J."/>
            <person name="Flicek P."/>
            <person name="Searle S."/>
            <person name="Wang J."/>
            <person name="Kuratani S."/>
            <person name="Yin Y."/>
            <person name="Aken B."/>
            <person name="Zhang G."/>
            <person name="Irie N."/>
        </authorList>
    </citation>
    <scope>NUCLEOTIDE SEQUENCE [LARGE SCALE GENOMIC DNA]</scope>
    <source>
        <strain evidence="17">Daiwa-1</strain>
    </source>
</reference>
<dbReference type="GO" id="GO:0007155">
    <property type="term" value="P:cell adhesion"/>
    <property type="evidence" value="ECO:0007669"/>
    <property type="project" value="UniProtKB-KW"/>
</dbReference>
<organism evidence="16 17">
    <name type="scientific">Pelodiscus sinensis</name>
    <name type="common">Chinese softshell turtle</name>
    <name type="synonym">Trionyx sinensis</name>
    <dbReference type="NCBI Taxonomy" id="13735"/>
    <lineage>
        <taxon>Eukaryota</taxon>
        <taxon>Metazoa</taxon>
        <taxon>Chordata</taxon>
        <taxon>Craniata</taxon>
        <taxon>Vertebrata</taxon>
        <taxon>Euteleostomi</taxon>
        <taxon>Archelosauria</taxon>
        <taxon>Testudinata</taxon>
        <taxon>Testudines</taxon>
        <taxon>Cryptodira</taxon>
        <taxon>Trionychia</taxon>
        <taxon>Trionychidae</taxon>
        <taxon>Pelodiscus</taxon>
    </lineage>
</organism>
<dbReference type="InterPro" id="IPR003599">
    <property type="entry name" value="Ig_sub"/>
</dbReference>
<dbReference type="SMART" id="SM00408">
    <property type="entry name" value="IGc2"/>
    <property type="match status" value="1"/>
</dbReference>
<keyword evidence="9" id="KW-0965">Cell junction</keyword>
<dbReference type="Proteomes" id="UP000007267">
    <property type="component" value="Unassembled WGS sequence"/>
</dbReference>
<evidence type="ECO:0000256" key="4">
    <source>
        <dbReference type="ARBA" id="ARBA00022475"/>
    </source>
</evidence>
<dbReference type="GO" id="GO:0050862">
    <property type="term" value="P:positive regulation of T cell receptor signaling pathway"/>
    <property type="evidence" value="ECO:0007669"/>
    <property type="project" value="Ensembl"/>
</dbReference>
<keyword evidence="5" id="KW-0812">Transmembrane</keyword>
<dbReference type="GO" id="GO:0002729">
    <property type="term" value="P:positive regulation of natural killer cell cytokine production"/>
    <property type="evidence" value="ECO:0007669"/>
    <property type="project" value="Ensembl"/>
</dbReference>
<dbReference type="FunFam" id="2.60.40.10:FF:000304">
    <property type="entry name" value="Nectin cell adhesion molecule 1"/>
    <property type="match status" value="1"/>
</dbReference>
<dbReference type="EMBL" id="AGCU01074531">
    <property type="status" value="NOT_ANNOTATED_CDS"/>
    <property type="molecule type" value="Genomic_DNA"/>
</dbReference>
<dbReference type="EMBL" id="AGCU01074533">
    <property type="status" value="NOT_ANNOTATED_CDS"/>
    <property type="molecule type" value="Genomic_DNA"/>
</dbReference>
<dbReference type="InterPro" id="IPR036179">
    <property type="entry name" value="Ig-like_dom_sf"/>
</dbReference>
<dbReference type="EMBL" id="AGCU01074536">
    <property type="status" value="NOT_ANNOTATED_CDS"/>
    <property type="molecule type" value="Genomic_DNA"/>
</dbReference>
<dbReference type="Pfam" id="PF07686">
    <property type="entry name" value="V-set"/>
    <property type="match status" value="2"/>
</dbReference>
<evidence type="ECO:0000256" key="11">
    <source>
        <dbReference type="ARBA" id="ARBA00023136"/>
    </source>
</evidence>
<evidence type="ECO:0000259" key="15">
    <source>
        <dbReference type="PROSITE" id="PS50835"/>
    </source>
</evidence>
<dbReference type="GeneTree" id="ENSGT00500000044993"/>
<keyword evidence="11" id="KW-0472">Membrane</keyword>
<dbReference type="InterPro" id="IPR003598">
    <property type="entry name" value="Ig_sub2"/>
</dbReference>
<dbReference type="GO" id="GO:0019901">
    <property type="term" value="F:protein kinase binding"/>
    <property type="evidence" value="ECO:0007669"/>
    <property type="project" value="Ensembl"/>
</dbReference>
<dbReference type="PANTHER" id="PTHR47011:SF1">
    <property type="entry name" value="CD226 ANTIGEN"/>
    <property type="match status" value="1"/>
</dbReference>
<dbReference type="InterPro" id="IPR007110">
    <property type="entry name" value="Ig-like_dom"/>
</dbReference>
<evidence type="ECO:0000256" key="7">
    <source>
        <dbReference type="ARBA" id="ARBA00022737"/>
    </source>
</evidence>
<dbReference type="eggNOG" id="ENOG502RY5X">
    <property type="taxonomic scope" value="Eukaryota"/>
</dbReference>
<keyword evidence="17" id="KW-1185">Reference proteome</keyword>
<evidence type="ECO:0000256" key="2">
    <source>
        <dbReference type="ARBA" id="ARBA00004536"/>
    </source>
</evidence>
<dbReference type="PANTHER" id="PTHR47011">
    <property type="entry name" value="CD226 ANTIGEN"/>
    <property type="match status" value="1"/>
</dbReference>
<dbReference type="GO" id="GO:0009897">
    <property type="term" value="C:external side of plasma membrane"/>
    <property type="evidence" value="ECO:0007669"/>
    <property type="project" value="Ensembl"/>
</dbReference>
<comment type="subcellular location">
    <subcellularLocation>
        <location evidence="2">Cell junction</location>
        <location evidence="2">Adherens junction</location>
    </subcellularLocation>
    <subcellularLocation>
        <location evidence="1">Cell membrane</location>
        <topology evidence="1">Single-pass type I membrane protein</topology>
    </subcellularLocation>
</comment>
<gene>
    <name evidence="16" type="primary">CD226</name>
</gene>
<dbReference type="AlphaFoldDB" id="K7F5U1"/>
<evidence type="ECO:0000313" key="16">
    <source>
        <dbReference type="Ensembl" id="ENSPSIP00000003401.1"/>
    </source>
</evidence>
<accession>K7F5U1</accession>
<dbReference type="EMBL" id="AGCU01074534">
    <property type="status" value="NOT_ANNOTATED_CDS"/>
    <property type="molecule type" value="Genomic_DNA"/>
</dbReference>
<dbReference type="GO" id="GO:0002860">
    <property type="term" value="P:positive regulation of natural killer cell mediated cytotoxicity directed against tumor cell target"/>
    <property type="evidence" value="ECO:0007669"/>
    <property type="project" value="Ensembl"/>
</dbReference>
<dbReference type="SMART" id="SM00409">
    <property type="entry name" value="IG"/>
    <property type="match status" value="2"/>
</dbReference>
<dbReference type="GO" id="GO:0042802">
    <property type="term" value="F:identical protein binding"/>
    <property type="evidence" value="ECO:0007669"/>
    <property type="project" value="Ensembl"/>
</dbReference>
<reference evidence="17" key="1">
    <citation type="submission" date="2011-10" db="EMBL/GenBank/DDBJ databases">
        <authorList>
            <consortium name="Soft-shell Turtle Genome Consortium"/>
        </authorList>
    </citation>
    <scope>NUCLEOTIDE SEQUENCE [LARGE SCALE GENOMIC DNA]</scope>
    <source>
        <strain evidence="17">Daiwa-1</strain>
    </source>
</reference>
<dbReference type="GO" id="GO:0005178">
    <property type="term" value="F:integrin binding"/>
    <property type="evidence" value="ECO:0007669"/>
    <property type="project" value="Ensembl"/>
</dbReference>
<keyword evidence="13" id="KW-0325">Glycoprotein</keyword>
<evidence type="ECO:0000313" key="17">
    <source>
        <dbReference type="Proteomes" id="UP000007267"/>
    </source>
</evidence>
<dbReference type="Ensembl" id="ENSPSIT00000003417.1">
    <property type="protein sequence ID" value="ENSPSIP00000003401.1"/>
    <property type="gene ID" value="ENSPSIG00000003251.1"/>
</dbReference>
<keyword evidence="6 14" id="KW-0732">Signal</keyword>
<evidence type="ECO:0000256" key="3">
    <source>
        <dbReference type="ARBA" id="ARBA00007810"/>
    </source>
</evidence>
<keyword evidence="7" id="KW-0677">Repeat</keyword>
<evidence type="ECO:0000256" key="8">
    <source>
        <dbReference type="ARBA" id="ARBA00022889"/>
    </source>
</evidence>
<evidence type="ECO:0000256" key="10">
    <source>
        <dbReference type="ARBA" id="ARBA00022989"/>
    </source>
</evidence>
<reference evidence="16" key="4">
    <citation type="submission" date="2025-09" db="UniProtKB">
        <authorList>
            <consortium name="Ensembl"/>
        </authorList>
    </citation>
    <scope>IDENTIFICATION</scope>
</reference>
<dbReference type="GO" id="GO:0042267">
    <property type="term" value="P:natural killer cell mediated cytotoxicity"/>
    <property type="evidence" value="ECO:0007669"/>
    <property type="project" value="Ensembl"/>
</dbReference>
<evidence type="ECO:0000256" key="9">
    <source>
        <dbReference type="ARBA" id="ARBA00022949"/>
    </source>
</evidence>
<keyword evidence="4" id="KW-1003">Cell membrane</keyword>
<dbReference type="InterPro" id="IPR013783">
    <property type="entry name" value="Ig-like_fold"/>
</dbReference>
<keyword evidence="12" id="KW-1015">Disulfide bond</keyword>
<evidence type="ECO:0000256" key="13">
    <source>
        <dbReference type="ARBA" id="ARBA00023180"/>
    </source>
</evidence>
<dbReference type="OMA" id="RATNNYR"/>
<dbReference type="EMBL" id="AGCU01074532">
    <property type="status" value="NOT_ANNOTATED_CDS"/>
    <property type="molecule type" value="Genomic_DNA"/>
</dbReference>
<dbReference type="InterPro" id="IPR013106">
    <property type="entry name" value="Ig_V-set"/>
</dbReference>
<dbReference type="GO" id="GO:0002891">
    <property type="term" value="P:positive regulation of immunoglobulin mediated immune response"/>
    <property type="evidence" value="ECO:0007669"/>
    <property type="project" value="Ensembl"/>
</dbReference>
<dbReference type="EMBL" id="AGCU01074535">
    <property type="status" value="NOT_ANNOTATED_CDS"/>
    <property type="molecule type" value="Genomic_DNA"/>
</dbReference>
<dbReference type="GO" id="GO:0032729">
    <property type="term" value="P:positive regulation of type II interferon production"/>
    <property type="evidence" value="ECO:0007669"/>
    <property type="project" value="Ensembl"/>
</dbReference>
<dbReference type="GO" id="GO:0033005">
    <property type="term" value="P:positive regulation of mast cell activation"/>
    <property type="evidence" value="ECO:0007669"/>
    <property type="project" value="Ensembl"/>
</dbReference>
<feature type="domain" description="Ig-like" evidence="15">
    <location>
        <begin position="131"/>
        <end position="238"/>
    </location>
</feature>
<dbReference type="SUPFAM" id="SSF48726">
    <property type="entry name" value="Immunoglobulin"/>
    <property type="match status" value="2"/>
</dbReference>
<dbReference type="GO" id="GO:0005912">
    <property type="term" value="C:adherens junction"/>
    <property type="evidence" value="ECO:0007669"/>
    <property type="project" value="UniProtKB-SubCell"/>
</dbReference>